<keyword evidence="3" id="KW-1185">Reference proteome</keyword>
<evidence type="ECO:0000313" key="2">
    <source>
        <dbReference type="EMBL" id="RYU94779.1"/>
    </source>
</evidence>
<dbReference type="Proteomes" id="UP000293162">
    <property type="component" value="Unassembled WGS sequence"/>
</dbReference>
<reference evidence="2 3" key="1">
    <citation type="submission" date="2019-02" db="EMBL/GenBank/DDBJ databases">
        <title>Bacterial novel species Emticicia sp. 17J42-9 isolated from soil.</title>
        <authorList>
            <person name="Jung H.-Y."/>
        </authorList>
    </citation>
    <scope>NUCLEOTIDE SEQUENCE [LARGE SCALE GENOMIC DNA]</scope>
    <source>
        <strain evidence="2 3">17J42-9</strain>
    </source>
</reference>
<comment type="caution">
    <text evidence="2">The sequence shown here is derived from an EMBL/GenBank/DDBJ whole genome shotgun (WGS) entry which is preliminary data.</text>
</comment>
<dbReference type="AlphaFoldDB" id="A0A4Q5LYL3"/>
<protein>
    <recommendedName>
        <fullName evidence="4">ATP synthase F0 sector subunit C</fullName>
    </recommendedName>
</protein>
<feature type="transmembrane region" description="Helical" evidence="1">
    <location>
        <begin position="36"/>
        <end position="54"/>
    </location>
</feature>
<gene>
    <name evidence="2" type="ORF">EWM59_15255</name>
</gene>
<organism evidence="2 3">
    <name type="scientific">Emticicia agri</name>
    <dbReference type="NCBI Taxonomy" id="2492393"/>
    <lineage>
        <taxon>Bacteria</taxon>
        <taxon>Pseudomonadati</taxon>
        <taxon>Bacteroidota</taxon>
        <taxon>Cytophagia</taxon>
        <taxon>Cytophagales</taxon>
        <taxon>Leadbetterellaceae</taxon>
        <taxon>Emticicia</taxon>
    </lineage>
</organism>
<evidence type="ECO:0000256" key="1">
    <source>
        <dbReference type="SAM" id="Phobius"/>
    </source>
</evidence>
<keyword evidence="1" id="KW-1133">Transmembrane helix</keyword>
<name>A0A4Q5LYL3_9BACT</name>
<evidence type="ECO:0008006" key="4">
    <source>
        <dbReference type="Google" id="ProtNLM"/>
    </source>
</evidence>
<dbReference type="EMBL" id="SEWF01000022">
    <property type="protein sequence ID" value="RYU94779.1"/>
    <property type="molecule type" value="Genomic_DNA"/>
</dbReference>
<sequence>MNNKKGLSFPLLIIAIIIGVAIYKDFDFKNLRFEKPALAIVYILTFLMTVFFLVKKPKGK</sequence>
<feature type="transmembrane region" description="Helical" evidence="1">
    <location>
        <begin position="7"/>
        <end position="24"/>
    </location>
</feature>
<proteinExistence type="predicted"/>
<evidence type="ECO:0000313" key="3">
    <source>
        <dbReference type="Proteomes" id="UP000293162"/>
    </source>
</evidence>
<accession>A0A4Q5LYL3</accession>
<keyword evidence="1" id="KW-0812">Transmembrane</keyword>
<dbReference type="OrthoDB" id="966098at2"/>
<keyword evidence="1" id="KW-0472">Membrane</keyword>